<dbReference type="InterPro" id="IPR000073">
    <property type="entry name" value="AB_hydrolase_1"/>
</dbReference>
<sequence length="462" mass="48543">MIARPRPEPAVRAGVPGYVTVGEGAVHVRVFGHAGLPPLILLHDSPGSSAALAPMAVRLADRFRVVTIDLPGHGGTTVPASSAPASSAARTVAEVLETLGLAGAPTAGLGYGARVVAHLSGPNRWVARGTTPATAPVPPPGVGHLIDTWWRMRPFVDGTPADLNEVVADVLGRPSFTPSHEPFDPGGAVELPAWSVAGLSQINPVSRTAAALGNRIGAVGYAGGVHYRTAGWHHGGRPLIVLPPAPGSSTKVVPLAEELGRTRPVLTVDYPGHGRSVPLGVDRAGCESYADRIEAFATELDLAEVDVLGIHSGALLALLWQRRHPDRVRHLILDGLPLGSAFAHLDLDAYLPDLTPDPDGHHVLRAWAKGHDRDRATAWTADLLRGATTYDVLYRAVLTYAVERQPPGPVTPTLLLRTAGDPLARDLDRVRELLPHARVADATPATTAAVVDQHLTFTGSTL</sequence>
<name>A0ABS5YXK1_9ACTN</name>
<comment type="caution">
    <text evidence="3">The sequence shown here is derived from an EMBL/GenBank/DDBJ whole genome shotgun (WGS) entry which is preliminary data.</text>
</comment>
<protein>
    <submittedName>
        <fullName evidence="3">Alpha/beta fold hydrolase</fullName>
    </submittedName>
</protein>
<evidence type="ECO:0000313" key="3">
    <source>
        <dbReference type="EMBL" id="MBU2668169.1"/>
    </source>
</evidence>
<dbReference type="PANTHER" id="PTHR43798:SF31">
    <property type="entry name" value="AB HYDROLASE SUPERFAMILY PROTEIN YCLE"/>
    <property type="match status" value="1"/>
</dbReference>
<accession>A0ABS5YXK1</accession>
<feature type="domain" description="AB hydrolase-1" evidence="2">
    <location>
        <begin position="37"/>
        <end position="102"/>
    </location>
</feature>
<dbReference type="InterPro" id="IPR029058">
    <property type="entry name" value="AB_hydrolase_fold"/>
</dbReference>
<dbReference type="InterPro" id="IPR050266">
    <property type="entry name" value="AB_hydrolase_sf"/>
</dbReference>
<dbReference type="Pfam" id="PF00561">
    <property type="entry name" value="Abhydrolase_1"/>
    <property type="match status" value="2"/>
</dbReference>
<dbReference type="EMBL" id="JAHKKG010000010">
    <property type="protein sequence ID" value="MBU2668169.1"/>
    <property type="molecule type" value="Genomic_DNA"/>
</dbReference>
<dbReference type="GO" id="GO:0016787">
    <property type="term" value="F:hydrolase activity"/>
    <property type="evidence" value="ECO:0007669"/>
    <property type="project" value="UniProtKB-KW"/>
</dbReference>
<dbReference type="Proteomes" id="UP001519654">
    <property type="component" value="Unassembled WGS sequence"/>
</dbReference>
<feature type="domain" description="AB hydrolase-1" evidence="2">
    <location>
        <begin position="238"/>
        <end position="346"/>
    </location>
</feature>
<dbReference type="Gene3D" id="3.40.50.1820">
    <property type="entry name" value="alpha/beta hydrolase"/>
    <property type="match status" value="2"/>
</dbReference>
<keyword evidence="4" id="KW-1185">Reference proteome</keyword>
<dbReference type="RefSeq" id="WP_215792413.1">
    <property type="nucleotide sequence ID" value="NZ_JAHKKG010000010.1"/>
</dbReference>
<keyword evidence="1 3" id="KW-0378">Hydrolase</keyword>
<proteinExistence type="predicted"/>
<evidence type="ECO:0000256" key="1">
    <source>
        <dbReference type="ARBA" id="ARBA00022801"/>
    </source>
</evidence>
<evidence type="ECO:0000313" key="4">
    <source>
        <dbReference type="Proteomes" id="UP001519654"/>
    </source>
</evidence>
<reference evidence="3 4" key="1">
    <citation type="submission" date="2021-06" db="EMBL/GenBank/DDBJ databases">
        <title>Actinoplanes lichenicola sp. nov., and Actinoplanes ovalisporus sp. nov., isolated from lichen in Thailand.</title>
        <authorList>
            <person name="Saeng-In P."/>
            <person name="Kanchanasin P."/>
            <person name="Yuki M."/>
            <person name="Kudo T."/>
            <person name="Ohkuma M."/>
            <person name="Phongsopitanun W."/>
            <person name="Tanasupawat S."/>
        </authorList>
    </citation>
    <scope>NUCLEOTIDE SEQUENCE [LARGE SCALE GENOMIC DNA]</scope>
    <source>
        <strain evidence="3 4">NBRC 110975</strain>
    </source>
</reference>
<evidence type="ECO:0000259" key="2">
    <source>
        <dbReference type="Pfam" id="PF00561"/>
    </source>
</evidence>
<dbReference type="PANTHER" id="PTHR43798">
    <property type="entry name" value="MONOACYLGLYCEROL LIPASE"/>
    <property type="match status" value="1"/>
</dbReference>
<dbReference type="SUPFAM" id="SSF53474">
    <property type="entry name" value="alpha/beta-Hydrolases"/>
    <property type="match status" value="2"/>
</dbReference>
<gene>
    <name evidence="3" type="ORF">KOI35_32125</name>
</gene>
<organism evidence="3 4">
    <name type="scientific">Paractinoplanes bogorensis</name>
    <dbReference type="NCBI Taxonomy" id="1610840"/>
    <lineage>
        <taxon>Bacteria</taxon>
        <taxon>Bacillati</taxon>
        <taxon>Actinomycetota</taxon>
        <taxon>Actinomycetes</taxon>
        <taxon>Micromonosporales</taxon>
        <taxon>Micromonosporaceae</taxon>
        <taxon>Paractinoplanes</taxon>
    </lineage>
</organism>